<keyword evidence="2" id="KW-1185">Reference proteome</keyword>
<dbReference type="EMBL" id="AMRV01000001">
    <property type="protein sequence ID" value="EMD84431.1"/>
    <property type="molecule type" value="Genomic_DNA"/>
</dbReference>
<dbReference type="AlphaFoldDB" id="M2TRM7"/>
<accession>M2TRM7</accession>
<organism evidence="1 2">
    <name type="scientific">Pacificimonas flava</name>
    <dbReference type="NCBI Taxonomy" id="1234595"/>
    <lineage>
        <taxon>Bacteria</taxon>
        <taxon>Pseudomonadati</taxon>
        <taxon>Pseudomonadota</taxon>
        <taxon>Alphaproteobacteria</taxon>
        <taxon>Sphingomonadales</taxon>
        <taxon>Sphingosinicellaceae</taxon>
        <taxon>Pacificimonas</taxon>
    </lineage>
</organism>
<sequence length="42" mass="4469">MNFSPHSKTEGEEAAILFLAAEADGMQITPMPFACSQIPSTV</sequence>
<comment type="caution">
    <text evidence="1">The sequence shown here is derived from an EMBL/GenBank/DDBJ whole genome shotgun (WGS) entry which is preliminary data.</text>
</comment>
<gene>
    <name evidence="1" type="ORF">C725_0361</name>
</gene>
<protein>
    <submittedName>
        <fullName evidence="1">Uncharacterized protein</fullName>
    </submittedName>
</protein>
<evidence type="ECO:0000313" key="1">
    <source>
        <dbReference type="EMBL" id="EMD84431.1"/>
    </source>
</evidence>
<evidence type="ECO:0000313" key="2">
    <source>
        <dbReference type="Proteomes" id="UP000011717"/>
    </source>
</evidence>
<name>M2TRM7_9SPHN</name>
<proteinExistence type="predicted"/>
<reference evidence="1 2" key="1">
    <citation type="journal article" date="2013" name="Genome Announc.">
        <title>Draft Genome Sequence of Strain JLT2015T, Belonging to the Family Sphingomonadaceae of the Alphaproteobacteria.</title>
        <authorList>
            <person name="Tang K."/>
            <person name="Liu K."/>
            <person name="Li S."/>
            <person name="Jiao N."/>
        </authorList>
    </citation>
    <scope>NUCLEOTIDE SEQUENCE [LARGE SCALE GENOMIC DNA]</scope>
    <source>
        <strain evidence="1 2">JLT2015</strain>
    </source>
</reference>
<dbReference type="Proteomes" id="UP000011717">
    <property type="component" value="Unassembled WGS sequence"/>
</dbReference>